<protein>
    <recommendedName>
        <fullName evidence="1">Dipeptidase</fullName>
        <ecNumber evidence="1">3.4.13.19</ecNumber>
    </recommendedName>
</protein>
<dbReference type="EMBL" id="JARBHB010000009">
    <property type="protein sequence ID" value="KAJ8874829.1"/>
    <property type="molecule type" value="Genomic_DNA"/>
</dbReference>
<keyword evidence="1" id="KW-0479">Metal-binding</keyword>
<gene>
    <name evidence="3" type="ORF">PR048_022718</name>
</gene>
<dbReference type="PROSITE" id="PS51365">
    <property type="entry name" value="RENAL_DIPEPTIDASE_2"/>
    <property type="match status" value="1"/>
</dbReference>
<comment type="subcellular location">
    <subcellularLocation>
        <location evidence="1">Membrane</location>
        <topology evidence="1">Lipid-anchor</topology>
        <topology evidence="1">GPI-anchor</topology>
    </subcellularLocation>
</comment>
<dbReference type="EC" id="3.4.13.19" evidence="1"/>
<dbReference type="PANTHER" id="PTHR10443">
    <property type="entry name" value="MICROSOMAL DIPEPTIDASE"/>
    <property type="match status" value="1"/>
</dbReference>
<keyword evidence="1" id="KW-1015">Disulfide bond</keyword>
<comment type="similarity">
    <text evidence="1">Belongs to the metallo-dependent hydrolases superfamily. Peptidase M19 family.</text>
</comment>
<dbReference type="InterPro" id="IPR032466">
    <property type="entry name" value="Metal_Hydrolase"/>
</dbReference>
<dbReference type="Proteomes" id="UP001159363">
    <property type="component" value="Chromosome 8"/>
</dbReference>
<keyword evidence="1" id="KW-0336">GPI-anchor</keyword>
<organism evidence="3 4">
    <name type="scientific">Dryococelus australis</name>
    <dbReference type="NCBI Taxonomy" id="614101"/>
    <lineage>
        <taxon>Eukaryota</taxon>
        <taxon>Metazoa</taxon>
        <taxon>Ecdysozoa</taxon>
        <taxon>Arthropoda</taxon>
        <taxon>Hexapoda</taxon>
        <taxon>Insecta</taxon>
        <taxon>Pterygota</taxon>
        <taxon>Neoptera</taxon>
        <taxon>Polyneoptera</taxon>
        <taxon>Phasmatodea</taxon>
        <taxon>Verophasmatodea</taxon>
        <taxon>Anareolatae</taxon>
        <taxon>Phasmatidae</taxon>
        <taxon>Eurycanthinae</taxon>
        <taxon>Dryococelus</taxon>
    </lineage>
</organism>
<comment type="subunit">
    <text evidence="1">Homodimer; disulfide-linked.</text>
</comment>
<comment type="catalytic activity">
    <reaction evidence="1">
        <text>an L-aminoacyl-L-amino acid + H2O = 2 an L-alpha-amino acid</text>
        <dbReference type="Rhea" id="RHEA:48940"/>
        <dbReference type="ChEBI" id="CHEBI:15377"/>
        <dbReference type="ChEBI" id="CHEBI:59869"/>
        <dbReference type="ChEBI" id="CHEBI:77460"/>
        <dbReference type="EC" id="3.4.13.19"/>
    </reaction>
</comment>
<keyword evidence="1" id="KW-0224">Dipeptidase</keyword>
<name>A0ABQ9GS67_9NEOP</name>
<evidence type="ECO:0000313" key="3">
    <source>
        <dbReference type="EMBL" id="KAJ8874829.1"/>
    </source>
</evidence>
<keyword evidence="1" id="KW-0645">Protease</keyword>
<reference evidence="3 4" key="1">
    <citation type="submission" date="2023-02" db="EMBL/GenBank/DDBJ databases">
        <title>LHISI_Scaffold_Assembly.</title>
        <authorList>
            <person name="Stuart O.P."/>
            <person name="Cleave R."/>
            <person name="Magrath M.J.L."/>
            <person name="Mikheyev A.S."/>
        </authorList>
    </citation>
    <scope>NUCLEOTIDE SEQUENCE [LARGE SCALE GENOMIC DNA]</scope>
    <source>
        <strain evidence="3">Daus_M_001</strain>
        <tissue evidence="3">Leg muscle</tissue>
    </source>
</reference>
<dbReference type="Gene3D" id="3.20.20.140">
    <property type="entry name" value="Metal-dependent hydrolases"/>
    <property type="match status" value="2"/>
</dbReference>
<feature type="compositionally biased region" description="Basic and acidic residues" evidence="2">
    <location>
        <begin position="353"/>
        <end position="371"/>
    </location>
</feature>
<feature type="region of interest" description="Disordered" evidence="2">
    <location>
        <begin position="353"/>
        <end position="380"/>
    </location>
</feature>
<keyword evidence="4" id="KW-1185">Reference proteome</keyword>
<evidence type="ECO:0000313" key="4">
    <source>
        <dbReference type="Proteomes" id="UP001159363"/>
    </source>
</evidence>
<dbReference type="InterPro" id="IPR008257">
    <property type="entry name" value="Pept_M19"/>
</dbReference>
<comment type="caution">
    <text evidence="3">The sequence shown here is derived from an EMBL/GenBank/DDBJ whole genome shotgun (WGS) entry which is preliminary data.</text>
</comment>
<dbReference type="SUPFAM" id="SSF51556">
    <property type="entry name" value="Metallo-dependent hydrolases"/>
    <property type="match status" value="2"/>
</dbReference>
<comment type="cofactor">
    <cofactor evidence="1">
        <name>Zn(2+)</name>
        <dbReference type="ChEBI" id="CHEBI:29105"/>
    </cofactor>
</comment>
<evidence type="ECO:0000256" key="1">
    <source>
        <dbReference type="RuleBase" id="RU341113"/>
    </source>
</evidence>
<sequence length="395" mass="44017">MTYTSLQYYISSTSQVHLVFNFPVSSLEIYFQQFYLKCFPSTSLTVTEYFSLDRVWNTCHISGSKYRNASVHGWEGAATTHLPPRRTWFDSRWSRSRILACGNRARVCRWWAGFFGDLPFPSPLHSGAAPHSPRFALTGSPDFDIKDRPNLSTPLLMWLLLAVVGEMNRLGMMVDLSHASVSTMRDVLTVSKAPVIFSHSSAFALCNSSRNVPDNILRDLASITPARLAAVRGPQAASLCSPSRPGLWLRNNRTVRQDKRRPTNIQSSQTAVGKHQLAASGGLVMVTFYNYFVKCGPTATVADVAEHISYIRNLIGVNHVGVGGDFDGINREIWKAINNNVLRADEGEMRREWSSAGMHAREKREISEKTRRPAASSGTIPTCEHPNPVCLGGWR</sequence>
<keyword evidence="1" id="KW-0325">Glycoprotein</keyword>
<keyword evidence="1" id="KW-0482">Metalloprotease</keyword>
<keyword evidence="1" id="KW-0378">Hydrolase</keyword>
<keyword evidence="1" id="KW-0449">Lipoprotein</keyword>
<proteinExistence type="inferred from homology"/>
<keyword evidence="1" id="KW-0862">Zinc</keyword>
<dbReference type="PANTHER" id="PTHR10443:SF12">
    <property type="entry name" value="DIPEPTIDASE"/>
    <property type="match status" value="1"/>
</dbReference>
<evidence type="ECO:0000256" key="2">
    <source>
        <dbReference type="SAM" id="MobiDB-lite"/>
    </source>
</evidence>
<accession>A0ABQ9GS67</accession>
<dbReference type="Pfam" id="PF01244">
    <property type="entry name" value="Peptidase_M19"/>
    <property type="match status" value="2"/>
</dbReference>
<keyword evidence="1" id="KW-0472">Membrane</keyword>